<reference evidence="5" key="1">
    <citation type="submission" date="2020-10" db="EMBL/GenBank/DDBJ databases">
        <authorList>
            <person name="Gilroy R."/>
        </authorList>
    </citation>
    <scope>NUCLEOTIDE SEQUENCE</scope>
    <source>
        <strain evidence="5">CHK154-7741</strain>
    </source>
</reference>
<dbReference type="PRINTS" id="PR00598">
    <property type="entry name" value="HTHMARR"/>
</dbReference>
<evidence type="ECO:0000259" key="4">
    <source>
        <dbReference type="PROSITE" id="PS50995"/>
    </source>
</evidence>
<dbReference type="InterPro" id="IPR036390">
    <property type="entry name" value="WH_DNA-bd_sf"/>
</dbReference>
<keyword evidence="2" id="KW-0238">DNA-binding</keyword>
<comment type="caution">
    <text evidence="5">The sequence shown here is derived from an EMBL/GenBank/DDBJ whole genome shotgun (WGS) entry which is preliminary data.</text>
</comment>
<reference evidence="5" key="2">
    <citation type="journal article" date="2021" name="PeerJ">
        <title>Extensive microbial diversity within the chicken gut microbiome revealed by metagenomics and culture.</title>
        <authorList>
            <person name="Gilroy R."/>
            <person name="Ravi A."/>
            <person name="Getino M."/>
            <person name="Pursley I."/>
            <person name="Horton D.L."/>
            <person name="Alikhan N.F."/>
            <person name="Baker D."/>
            <person name="Gharbi K."/>
            <person name="Hall N."/>
            <person name="Watson M."/>
            <person name="Adriaenssens E.M."/>
            <person name="Foster-Nyarko E."/>
            <person name="Jarju S."/>
            <person name="Secka A."/>
            <person name="Antonio M."/>
            <person name="Oren A."/>
            <person name="Chaudhuri R.R."/>
            <person name="La Ragione R."/>
            <person name="Hildebrand F."/>
            <person name="Pallen M.J."/>
        </authorList>
    </citation>
    <scope>NUCLEOTIDE SEQUENCE</scope>
    <source>
        <strain evidence="5">CHK154-7741</strain>
    </source>
</reference>
<dbReference type="SUPFAM" id="SSF46785">
    <property type="entry name" value="Winged helix' DNA-binding domain"/>
    <property type="match status" value="1"/>
</dbReference>
<dbReference type="InterPro" id="IPR000835">
    <property type="entry name" value="HTH_MarR-typ"/>
</dbReference>
<keyword evidence="3" id="KW-0804">Transcription</keyword>
<dbReference type="PROSITE" id="PS50995">
    <property type="entry name" value="HTH_MARR_2"/>
    <property type="match status" value="1"/>
</dbReference>
<dbReference type="SMART" id="SM00347">
    <property type="entry name" value="HTH_MARR"/>
    <property type="match status" value="1"/>
</dbReference>
<dbReference type="EMBL" id="DVOD01000032">
    <property type="protein sequence ID" value="HIU92377.1"/>
    <property type="molecule type" value="Genomic_DNA"/>
</dbReference>
<proteinExistence type="predicted"/>
<gene>
    <name evidence="5" type="ORF">IAD26_04500</name>
</gene>
<dbReference type="InterPro" id="IPR036388">
    <property type="entry name" value="WH-like_DNA-bd_sf"/>
</dbReference>
<dbReference type="GO" id="GO:0003677">
    <property type="term" value="F:DNA binding"/>
    <property type="evidence" value="ECO:0007669"/>
    <property type="project" value="UniProtKB-KW"/>
</dbReference>
<keyword evidence="1" id="KW-0805">Transcription regulation</keyword>
<dbReference type="Pfam" id="PF12802">
    <property type="entry name" value="MarR_2"/>
    <property type="match status" value="1"/>
</dbReference>
<evidence type="ECO:0000313" key="5">
    <source>
        <dbReference type="EMBL" id="HIU92377.1"/>
    </source>
</evidence>
<organism evidence="5 6">
    <name type="scientific">Candidatus Limenecus avicola</name>
    <dbReference type="NCBI Taxonomy" id="2840847"/>
    <lineage>
        <taxon>Bacteria</taxon>
        <taxon>Bacillati</taxon>
        <taxon>Bacillota</taxon>
        <taxon>Clostridia</taxon>
        <taxon>Eubacteriales</taxon>
        <taxon>Clostridiaceae</taxon>
        <taxon>Clostridiaceae incertae sedis</taxon>
        <taxon>Candidatus Limenecus</taxon>
    </lineage>
</organism>
<name>A0A9D1N076_9CLOT</name>
<evidence type="ECO:0000256" key="1">
    <source>
        <dbReference type="ARBA" id="ARBA00023015"/>
    </source>
</evidence>
<evidence type="ECO:0000256" key="3">
    <source>
        <dbReference type="ARBA" id="ARBA00023163"/>
    </source>
</evidence>
<dbReference type="PANTHER" id="PTHR42756:SF1">
    <property type="entry name" value="TRANSCRIPTIONAL REPRESSOR OF EMRAB OPERON"/>
    <property type="match status" value="1"/>
</dbReference>
<sequence>MIITQENFITKFYTMQETQTNNLLNKKVGAMLVATGVLSRVMALQEYAVQKFEITPEQYLVLSIIMDAGKDLYQRQISEITYKDRPNISRIINILEEKGLVKRIEDVNKRKIFKISITQKGIEMRKQIQPTMFKLRAITTNGISDEDLNKTLHILEKMLLNMKDKVTMQI</sequence>
<dbReference type="PANTHER" id="PTHR42756">
    <property type="entry name" value="TRANSCRIPTIONAL REGULATOR, MARR"/>
    <property type="match status" value="1"/>
</dbReference>
<dbReference type="GO" id="GO:0003700">
    <property type="term" value="F:DNA-binding transcription factor activity"/>
    <property type="evidence" value="ECO:0007669"/>
    <property type="project" value="InterPro"/>
</dbReference>
<feature type="domain" description="HTH marR-type" evidence="4">
    <location>
        <begin position="21"/>
        <end position="160"/>
    </location>
</feature>
<protein>
    <submittedName>
        <fullName evidence="5">MarR family transcriptional regulator</fullName>
    </submittedName>
</protein>
<evidence type="ECO:0000256" key="2">
    <source>
        <dbReference type="ARBA" id="ARBA00023125"/>
    </source>
</evidence>
<dbReference type="Gene3D" id="1.10.10.10">
    <property type="entry name" value="Winged helix-like DNA-binding domain superfamily/Winged helix DNA-binding domain"/>
    <property type="match status" value="1"/>
</dbReference>
<evidence type="ECO:0000313" key="6">
    <source>
        <dbReference type="Proteomes" id="UP000886748"/>
    </source>
</evidence>
<accession>A0A9D1N076</accession>
<dbReference type="Proteomes" id="UP000886748">
    <property type="component" value="Unassembled WGS sequence"/>
</dbReference>
<dbReference type="AlphaFoldDB" id="A0A9D1N076"/>